<dbReference type="InterPro" id="IPR043136">
    <property type="entry name" value="B30.2/SPRY_sf"/>
</dbReference>
<dbReference type="InterPro" id="IPR001870">
    <property type="entry name" value="B30.2/SPRY"/>
</dbReference>
<evidence type="ECO:0000256" key="2">
    <source>
        <dbReference type="ARBA" id="ARBA00022699"/>
    </source>
</evidence>
<comment type="similarity">
    <text evidence="1">Belongs to the ohanin/vespryn family.</text>
</comment>
<comment type="function">
    <text evidence="3">Neurotoxin that produces dose-dependent hypolocomotion and hyperalgesia in mice. May directly act on the central nervous system, as it is 6500-fold more potent when administered intracerebroventricularly than intraperitoneal.</text>
</comment>
<dbReference type="SMART" id="SM00589">
    <property type="entry name" value="PRY"/>
    <property type="match status" value="1"/>
</dbReference>
<dbReference type="InterPro" id="IPR003877">
    <property type="entry name" value="SPRY_dom"/>
</dbReference>
<keyword evidence="5" id="KW-1185">Reference proteome</keyword>
<evidence type="ECO:0000259" key="4">
    <source>
        <dbReference type="PROSITE" id="PS50188"/>
    </source>
</evidence>
<feature type="domain" description="B30.2/SPRY" evidence="4">
    <location>
        <begin position="141"/>
        <end position="331"/>
    </location>
</feature>
<dbReference type="Pfam" id="PF13765">
    <property type="entry name" value="PRY"/>
    <property type="match status" value="1"/>
</dbReference>
<protein>
    <submittedName>
        <fullName evidence="6">B box and SPRY domain-containing protein</fullName>
    </submittedName>
</protein>
<evidence type="ECO:0000256" key="3">
    <source>
        <dbReference type="ARBA" id="ARBA00034460"/>
    </source>
</evidence>
<dbReference type="OMA" id="NEARLGH"/>
<dbReference type="Gene3D" id="2.60.120.920">
    <property type="match status" value="1"/>
</dbReference>
<dbReference type="PROSITE" id="PS50188">
    <property type="entry name" value="B302_SPRY"/>
    <property type="match status" value="1"/>
</dbReference>
<dbReference type="OrthoDB" id="9875313at2759"/>
<keyword evidence="2" id="KW-0528">Neurotoxin</keyword>
<evidence type="ECO:0000313" key="6">
    <source>
        <dbReference type="RefSeq" id="XP_007429050.1"/>
    </source>
</evidence>
<dbReference type="SUPFAM" id="SSF49899">
    <property type="entry name" value="Concanavalin A-like lectins/glucanases"/>
    <property type="match status" value="1"/>
</dbReference>
<dbReference type="CTD" id="54836"/>
<dbReference type="KEGG" id="pbi:103050558"/>
<organism evidence="5 6">
    <name type="scientific">Python bivittatus</name>
    <name type="common">Burmese python</name>
    <name type="synonym">Python molurus bivittatus</name>
    <dbReference type="NCBI Taxonomy" id="176946"/>
    <lineage>
        <taxon>Eukaryota</taxon>
        <taxon>Metazoa</taxon>
        <taxon>Chordata</taxon>
        <taxon>Craniata</taxon>
        <taxon>Vertebrata</taxon>
        <taxon>Euteleostomi</taxon>
        <taxon>Lepidosauria</taxon>
        <taxon>Squamata</taxon>
        <taxon>Bifurcata</taxon>
        <taxon>Unidentata</taxon>
        <taxon>Episquamata</taxon>
        <taxon>Toxicofera</taxon>
        <taxon>Serpentes</taxon>
        <taxon>Henophidia</taxon>
        <taxon>Pythonidae</taxon>
        <taxon>Python</taxon>
    </lineage>
</organism>
<name>A0A9F2NIU0_PYTBI</name>
<proteinExistence type="inferred from homology"/>
<dbReference type="InterPro" id="IPR006574">
    <property type="entry name" value="PRY"/>
</dbReference>
<accession>A0A9F2NIU0</accession>
<reference evidence="6" key="1">
    <citation type="submission" date="2025-08" db="UniProtKB">
        <authorList>
            <consortium name="RefSeq"/>
        </authorList>
    </citation>
    <scope>IDENTIFICATION</scope>
    <source>
        <tissue evidence="6">Liver</tissue>
    </source>
</reference>
<dbReference type="CDD" id="cd12904">
    <property type="entry name" value="SPRY_BSPRY"/>
    <property type="match status" value="1"/>
</dbReference>
<dbReference type="PRINTS" id="PR01407">
    <property type="entry name" value="BUTYPHLNCDUF"/>
</dbReference>
<dbReference type="InterPro" id="IPR013320">
    <property type="entry name" value="ConA-like_dom_sf"/>
</dbReference>
<evidence type="ECO:0000256" key="1">
    <source>
        <dbReference type="ARBA" id="ARBA00009651"/>
    </source>
</evidence>
<dbReference type="AlphaFoldDB" id="A0A9F2NIU0"/>
<dbReference type="Pfam" id="PF00622">
    <property type="entry name" value="SPRY"/>
    <property type="match status" value="1"/>
</dbReference>
<dbReference type="PANTHER" id="PTHR24103">
    <property type="entry name" value="E3 UBIQUITIN-PROTEIN LIGASE TRIM"/>
    <property type="match status" value="1"/>
</dbReference>
<keyword evidence="2" id="KW-0800">Toxin</keyword>
<gene>
    <name evidence="6" type="primary">BSPRY</name>
</gene>
<dbReference type="InterPro" id="IPR003879">
    <property type="entry name" value="Butyrophylin_SPRY"/>
</dbReference>
<dbReference type="RefSeq" id="XP_007429050.1">
    <property type="nucleotide sequence ID" value="XM_007428988.3"/>
</dbReference>
<dbReference type="Proteomes" id="UP000695026">
    <property type="component" value="Unplaced"/>
</dbReference>
<evidence type="ECO:0000313" key="5">
    <source>
        <dbReference type="Proteomes" id="UP000695026"/>
    </source>
</evidence>
<sequence>MVDRCEKIQLQSASITRFVAEVLPEKKQRVVSAASRAREGLIQRLNFIRHVCDSEEQRLLEAAQTEEERAHQSILTQEVHWKESLQKLDALRSYLVARITTTDDCSLVQAEEEISLRAEEAEGILRPHESKELSFHPQCVHSPLARRLWASAVLCWASDDIRIDEKTVGPFLALSDDRRTLTFSPKAAQRPDLDDPARFDHWPNALAGESFRAGIHAWRVNVSKSCAYKLGISYNSLQRKGAGPEARLGYNLFSWIFSRYDREFQFSHNDQHLTMKLLKCPAEIGVLVDLDKGELVFYDPDSCTVLHMHQETFAAPVYPVLAVADQSISLV</sequence>
<dbReference type="InterPro" id="IPR050143">
    <property type="entry name" value="TRIM/RBCC"/>
</dbReference>
<dbReference type="GeneID" id="103050558"/>